<dbReference type="GO" id="GO:0007165">
    <property type="term" value="P:signal transduction"/>
    <property type="evidence" value="ECO:0007669"/>
    <property type="project" value="InterPro"/>
</dbReference>
<dbReference type="SUPFAM" id="SSF47986">
    <property type="entry name" value="DEATH domain"/>
    <property type="match status" value="1"/>
</dbReference>
<dbReference type="AlphaFoldDB" id="A0A7D9EZI3"/>
<accession>A0A7D9EZI3</accession>
<gene>
    <name evidence="2" type="ORF">PACLA_8A061567</name>
</gene>
<dbReference type="PANTHER" id="PTHR15077:SF12">
    <property type="entry name" value="DEATH DOMAIN-CONTAINING PROTEIN"/>
    <property type="match status" value="1"/>
</dbReference>
<sequence length="1106" mass="127592">GIPSWSQNGKTLHSTKLALCDFARSRAPFSRDGMEKSNMISLSGDNDIKCIGDNITINKHCPCTEKCHVGQVISGPRSTAPVSNCYEPVHKYWSRKELDDEIKKIQKGKLKILHGSIGTGKTSAALRHIFVNKQKFAISWVIDVSTGEDSIIESLTDLAEKLGISYGELFHTIEQKAENEDIMFLLDNVGTNPSNCDWFKSLWSIRRSIYIIITTNYPSLDFPDAEQLWVEKFEEALDFLEGIHAENCEEDLKELCDHFGWNILGLTAAKQYMLKNKIPALKYLEMQHNRLAAQKVRLAELSNRDRILYESVCACLEEVDSDKFRAIAATSLISNKMIPEFFLSNLLSSNDLLANVADLNVLHDELKSLVRITEENGIRFFSFHSFTQYVIRDIIAISLKNDLLYKLAGIFMKYVSKDNRFSKGDFLQRTVREHAEIFLREWENKQKDDRSLIALARLSELVGFTYTQQQPPSQHKLDVHFIRARNLLHELCGITEEDLQPDDSLLCSLLGLCWGSLLEDSMYGITRTDSAVARKLFTKLTKKSSELSPEIINELVFLRTVNKQDFALFPEVVKETQTVKKTVESSYPLSPNDVKVLVDHGAAYSVDRYRELFLPELYLSVIYSFGRNYFYRDRATAENLSFYIDLLKLAYCLSHEISKQMNHNEHVLHEFSVQANGLLYLLVNDDYISQDGTRKKKNAQAHAKDLKNAIDRYKQFIDDERTFFEMGILKRTKDDTYGKLVCYQQILRCYKNLLSLKNIDRDQYIEDGVQLCDELLQLLDKIATKDIGRKKEDLVRYCKHMNAVAEFYIFINREEHYSSAIKIFTISAEHAEKYDMTFFYLEALVGLADIFSRIGKHRFSATQVSIRHLKRCNSKESLLEMQGQKRHIQERISRIQRQNVAMILKHCIRILRRRKRDETSQRYVDESDACEVQVDSASSTSSANVSHDEIEDDEIENSSTLMEERNEELPRSNGTFQHPSSSALPGNSSQHPFPETNQDHMNADTECQKPQDKYMDNHLLKLAQNIPGDWKELAKFLGISDSKIKEIRLNNLADVVWQAYMMLKHWWTSRHQAAQSWREELRKALCEIDRQDLAQDFTGDVLQTDT</sequence>
<comment type="caution">
    <text evidence="2">The sequence shown here is derived from an EMBL/GenBank/DDBJ whole genome shotgun (WGS) entry which is preliminary data.</text>
</comment>
<dbReference type="PROSITE" id="PS50017">
    <property type="entry name" value="DEATH_DOMAIN"/>
    <property type="match status" value="1"/>
</dbReference>
<dbReference type="Proteomes" id="UP001152795">
    <property type="component" value="Unassembled WGS sequence"/>
</dbReference>
<dbReference type="OrthoDB" id="6057525at2759"/>
<dbReference type="InterPro" id="IPR016729">
    <property type="entry name" value="FADD"/>
</dbReference>
<keyword evidence="3" id="KW-1185">Reference proteome</keyword>
<feature type="compositionally biased region" description="Low complexity" evidence="1">
    <location>
        <begin position="936"/>
        <end position="945"/>
    </location>
</feature>
<dbReference type="InterPro" id="IPR027417">
    <property type="entry name" value="P-loop_NTPase"/>
</dbReference>
<name>A0A7D9EZI3_PARCT</name>
<protein>
    <submittedName>
        <fullName evidence="2">PREDICTED: uncharacterized protein LOC109462411</fullName>
    </submittedName>
</protein>
<feature type="compositionally biased region" description="Polar residues" evidence="1">
    <location>
        <begin position="972"/>
        <end position="996"/>
    </location>
</feature>
<dbReference type="EMBL" id="CACRXK020010467">
    <property type="protein sequence ID" value="CAB4019455.1"/>
    <property type="molecule type" value="Genomic_DNA"/>
</dbReference>
<evidence type="ECO:0000313" key="3">
    <source>
        <dbReference type="Proteomes" id="UP001152795"/>
    </source>
</evidence>
<dbReference type="Pfam" id="PF00531">
    <property type="entry name" value="Death"/>
    <property type="match status" value="1"/>
</dbReference>
<dbReference type="InterPro" id="IPR000488">
    <property type="entry name" value="Death_dom"/>
</dbReference>
<dbReference type="SMART" id="SM00005">
    <property type="entry name" value="DEATH"/>
    <property type="match status" value="1"/>
</dbReference>
<dbReference type="PANTHER" id="PTHR15077">
    <property type="entry name" value="FAS-ASSOCIATING DEATH DOMAIN-CONTAINING PROTEIN FADD"/>
    <property type="match status" value="1"/>
</dbReference>
<feature type="region of interest" description="Disordered" evidence="1">
    <location>
        <begin position="918"/>
        <end position="1003"/>
    </location>
</feature>
<evidence type="ECO:0000256" key="1">
    <source>
        <dbReference type="SAM" id="MobiDB-lite"/>
    </source>
</evidence>
<reference evidence="2" key="1">
    <citation type="submission" date="2020-04" db="EMBL/GenBank/DDBJ databases">
        <authorList>
            <person name="Alioto T."/>
            <person name="Alioto T."/>
            <person name="Gomez Garrido J."/>
        </authorList>
    </citation>
    <scope>NUCLEOTIDE SEQUENCE</scope>
    <source>
        <strain evidence="2">A484AB</strain>
    </source>
</reference>
<organism evidence="2 3">
    <name type="scientific">Paramuricea clavata</name>
    <name type="common">Red gorgonian</name>
    <name type="synonym">Violescent sea-whip</name>
    <dbReference type="NCBI Taxonomy" id="317549"/>
    <lineage>
        <taxon>Eukaryota</taxon>
        <taxon>Metazoa</taxon>
        <taxon>Cnidaria</taxon>
        <taxon>Anthozoa</taxon>
        <taxon>Octocorallia</taxon>
        <taxon>Malacalcyonacea</taxon>
        <taxon>Plexauridae</taxon>
        <taxon>Paramuricea</taxon>
    </lineage>
</organism>
<feature type="non-terminal residue" evidence="2">
    <location>
        <position position="1106"/>
    </location>
</feature>
<dbReference type="SUPFAM" id="SSF52540">
    <property type="entry name" value="P-loop containing nucleoside triphosphate hydrolases"/>
    <property type="match status" value="1"/>
</dbReference>
<dbReference type="Gene3D" id="1.10.533.10">
    <property type="entry name" value="Death Domain, Fas"/>
    <property type="match status" value="1"/>
</dbReference>
<proteinExistence type="predicted"/>
<evidence type="ECO:0000313" key="2">
    <source>
        <dbReference type="EMBL" id="CAB4019455.1"/>
    </source>
</evidence>
<dbReference type="CDD" id="cd01670">
    <property type="entry name" value="Death"/>
    <property type="match status" value="1"/>
</dbReference>
<dbReference type="InterPro" id="IPR011029">
    <property type="entry name" value="DEATH-like_dom_sf"/>
</dbReference>